<organism evidence="2">
    <name type="scientific">uncultured Solirubrobacteraceae bacterium</name>
    <dbReference type="NCBI Taxonomy" id="1162706"/>
    <lineage>
        <taxon>Bacteria</taxon>
        <taxon>Bacillati</taxon>
        <taxon>Actinomycetota</taxon>
        <taxon>Thermoleophilia</taxon>
        <taxon>Solirubrobacterales</taxon>
        <taxon>Solirubrobacteraceae</taxon>
        <taxon>environmental samples</taxon>
    </lineage>
</organism>
<proteinExistence type="predicted"/>
<name>A0A6J4TRD9_9ACTN</name>
<dbReference type="AlphaFoldDB" id="A0A6J4TRD9"/>
<dbReference type="EMBL" id="CADCVQ010000163">
    <property type="protein sequence ID" value="CAA9529040.1"/>
    <property type="molecule type" value="Genomic_DNA"/>
</dbReference>
<feature type="compositionally biased region" description="Low complexity" evidence="1">
    <location>
        <begin position="31"/>
        <end position="50"/>
    </location>
</feature>
<evidence type="ECO:0000256" key="1">
    <source>
        <dbReference type="SAM" id="MobiDB-lite"/>
    </source>
</evidence>
<feature type="compositionally biased region" description="Basic and acidic residues" evidence="1">
    <location>
        <begin position="7"/>
        <end position="22"/>
    </location>
</feature>
<sequence>MTTGHTPYHEEPAEAVDARPGTDVRPLANRPSAQAAPAASARSAPSQEPQQRYWLSRTWEHDGLLNPRGWVEPTKFLLQDEGGRVVYRMVALSAWSERRMAIHDRDGLPLAVLHKTWRRGSFELLRGGLVEAAITYKDPVWRWRDRYVVQAADGTKIVVLPTSVGSRVYEFREDGRTLARYTQRGWLEIGEGVDLVLATATVLSIVLGPWFGSLGD</sequence>
<evidence type="ECO:0000313" key="2">
    <source>
        <dbReference type="EMBL" id="CAA9529040.1"/>
    </source>
</evidence>
<protein>
    <submittedName>
        <fullName evidence="2">Uncharacterized protein</fullName>
    </submittedName>
</protein>
<feature type="region of interest" description="Disordered" evidence="1">
    <location>
        <begin position="1"/>
        <end position="50"/>
    </location>
</feature>
<reference evidence="2" key="1">
    <citation type="submission" date="2020-02" db="EMBL/GenBank/DDBJ databases">
        <authorList>
            <person name="Meier V. D."/>
        </authorList>
    </citation>
    <scope>NUCLEOTIDE SEQUENCE</scope>
    <source>
        <strain evidence="2">AVDCRST_MAG67</strain>
    </source>
</reference>
<accession>A0A6J4TRD9</accession>
<gene>
    <name evidence="2" type="ORF">AVDCRST_MAG67-3955</name>
</gene>